<feature type="signal peptide" evidence="2">
    <location>
        <begin position="1"/>
        <end position="25"/>
    </location>
</feature>
<keyword evidence="1" id="KW-0676">Redox-active center</keyword>
<gene>
    <name evidence="4" type="ORF">SAMN02745723_10454</name>
</gene>
<dbReference type="EMBL" id="FOLW01000004">
    <property type="protein sequence ID" value="SFC76061.1"/>
    <property type="molecule type" value="Genomic_DNA"/>
</dbReference>
<dbReference type="AlphaFoldDB" id="A0AAJ4WAC7"/>
<reference evidence="4 5" key="1">
    <citation type="submission" date="2016-10" db="EMBL/GenBank/DDBJ databases">
        <authorList>
            <person name="Varghese N."/>
            <person name="Submissions S."/>
        </authorList>
    </citation>
    <scope>NUCLEOTIDE SEQUENCE [LARGE SCALE GENOMIC DNA]</scope>
    <source>
        <strain evidence="4 5">DSM 5563</strain>
    </source>
</reference>
<evidence type="ECO:0000313" key="4">
    <source>
        <dbReference type="EMBL" id="SFC76061.1"/>
    </source>
</evidence>
<dbReference type="InterPro" id="IPR012336">
    <property type="entry name" value="Thioredoxin-like_fold"/>
</dbReference>
<dbReference type="InterPro" id="IPR013766">
    <property type="entry name" value="Thioredoxin_domain"/>
</dbReference>
<dbReference type="Pfam" id="PF18312">
    <property type="entry name" value="ScsC_N"/>
    <property type="match status" value="1"/>
</dbReference>
<dbReference type="PANTHER" id="PTHR35272">
    <property type="entry name" value="THIOL:DISULFIDE INTERCHANGE PROTEIN DSBC-RELATED"/>
    <property type="match status" value="1"/>
</dbReference>
<organism evidence="4 5">
    <name type="scientific">Pragia fontium DSM 5563 = ATCC 49100</name>
    <dbReference type="NCBI Taxonomy" id="1122977"/>
    <lineage>
        <taxon>Bacteria</taxon>
        <taxon>Pseudomonadati</taxon>
        <taxon>Pseudomonadota</taxon>
        <taxon>Gammaproteobacteria</taxon>
        <taxon>Enterobacterales</taxon>
        <taxon>Budviciaceae</taxon>
        <taxon>Pragia</taxon>
    </lineage>
</organism>
<evidence type="ECO:0000313" key="5">
    <source>
        <dbReference type="Proteomes" id="UP000226420"/>
    </source>
</evidence>
<keyword evidence="2" id="KW-0732">Signal</keyword>
<dbReference type="RefSeq" id="WP_074822158.1">
    <property type="nucleotide sequence ID" value="NZ_FOLW01000004.1"/>
</dbReference>
<dbReference type="InterPro" id="IPR051470">
    <property type="entry name" value="Thiol:disulfide_interchange"/>
</dbReference>
<dbReference type="InterPro" id="IPR036249">
    <property type="entry name" value="Thioredoxin-like_sf"/>
</dbReference>
<evidence type="ECO:0000256" key="2">
    <source>
        <dbReference type="SAM" id="SignalP"/>
    </source>
</evidence>
<dbReference type="PANTHER" id="PTHR35272:SF3">
    <property type="entry name" value="THIOL:DISULFIDE INTERCHANGE PROTEIN DSBC"/>
    <property type="match status" value="1"/>
</dbReference>
<dbReference type="PROSITE" id="PS51352">
    <property type="entry name" value="THIOREDOXIN_2"/>
    <property type="match status" value="1"/>
</dbReference>
<feature type="chain" id="PRO_5042499189" evidence="2">
    <location>
        <begin position="26"/>
        <end position="246"/>
    </location>
</feature>
<feature type="domain" description="Thioredoxin" evidence="3">
    <location>
        <begin position="59"/>
        <end position="243"/>
    </location>
</feature>
<evidence type="ECO:0000256" key="1">
    <source>
        <dbReference type="ARBA" id="ARBA00023284"/>
    </source>
</evidence>
<proteinExistence type="predicted"/>
<dbReference type="GO" id="GO:0016853">
    <property type="term" value="F:isomerase activity"/>
    <property type="evidence" value="ECO:0007669"/>
    <property type="project" value="UniProtKB-KW"/>
</dbReference>
<dbReference type="InterPro" id="IPR017937">
    <property type="entry name" value="Thioredoxin_CS"/>
</dbReference>
<dbReference type="Proteomes" id="UP000226420">
    <property type="component" value="Unassembled WGS sequence"/>
</dbReference>
<dbReference type="SUPFAM" id="SSF52833">
    <property type="entry name" value="Thioredoxin-like"/>
    <property type="match status" value="1"/>
</dbReference>
<dbReference type="InterPro" id="IPR041205">
    <property type="entry name" value="ScsC_N"/>
</dbReference>
<evidence type="ECO:0000259" key="3">
    <source>
        <dbReference type="PROSITE" id="PS51352"/>
    </source>
</evidence>
<protein>
    <submittedName>
        <fullName evidence="4">Protein-disulfide isomerase</fullName>
    </submittedName>
</protein>
<dbReference type="CDD" id="cd03023">
    <property type="entry name" value="DsbA_Com1_like"/>
    <property type="match status" value="1"/>
</dbReference>
<keyword evidence="4" id="KW-0413">Isomerase</keyword>
<dbReference type="GO" id="GO:0015036">
    <property type="term" value="F:disulfide oxidoreductase activity"/>
    <property type="evidence" value="ECO:0007669"/>
    <property type="project" value="UniProtKB-ARBA"/>
</dbReference>
<dbReference type="Gene3D" id="3.40.30.10">
    <property type="entry name" value="Glutaredoxin"/>
    <property type="match status" value="1"/>
</dbReference>
<comment type="caution">
    <text evidence="4">The sequence shown here is derived from an EMBL/GenBank/DDBJ whole genome shotgun (WGS) entry which is preliminary data.</text>
</comment>
<dbReference type="PROSITE" id="PS00194">
    <property type="entry name" value="THIOREDOXIN_1"/>
    <property type="match status" value="1"/>
</dbReference>
<name>A0AAJ4WAC7_9GAMM</name>
<dbReference type="Pfam" id="PF13462">
    <property type="entry name" value="Thioredoxin_4"/>
    <property type="match status" value="1"/>
</dbReference>
<sequence>MKLTLSTLLKTSVLALASMSFMATAAPLSAEQQDQVRELIRDTLVNNPQILEEAVTAWQQQSAERASVQLSTVIKQNNDALFNDAASPRIGAKNAKLTLVLFTDYNCPYCKQFDPLVEKIVKKYPDVAVVIKLLPFKGETSQISAQYALTLWQQNPARFTALHQRLMSKKGYHSESSIISALKSTDNASLKIDEKTTAEVRNSLGLADALGVQGTPATLIGNQMIPGAISYEDLEQLVKAELAKKS</sequence>
<accession>A0AAJ4WAC7</accession>